<feature type="transmembrane region" description="Helical" evidence="5">
    <location>
        <begin position="176"/>
        <end position="195"/>
    </location>
</feature>
<comment type="caution">
    <text evidence="7">The sequence shown here is derived from an EMBL/GenBank/DDBJ whole genome shotgun (WGS) entry which is preliminary data.</text>
</comment>
<sequence length="446" mass="49460">MSKIGLVIKREFEGRVKKKSFLLATILVPLLFPAVIGTMLYFALEEQKSAKEQVVYVLDEGNDFELESDRKYQFQNLDSDIEAAKLAFSESDAYALLYLPKLDLMNPGGMVLYTKKNPSLQASSYFENKVESQIRDKKLKASGISEEQLEELKTSISLPSVNISETGEEQASSAGVAYGIAYGFSFLVYMFVLIYGSQIMQGVIEEKSSKIVEIIVSSVKPFQLMLGKVIGVASVGLLQFAIWVVLIFVLSTAVFSIFGLNPAEMQAAQQSMTDVSSMNGSGNESVEALMNNSEVNEVMEIVYDIPYAYYISVFIFFFISGYLLYGALFAAVGSAVDNISDAQQFTLPITLPMIIGFLGTFMFVMPDPDGNVSFWLSIIPFTSPVAMMARVAFGVPAWELALSMILMVFGFLFTIWIAGRVYRIGILMHGTKVNYKTLLKWMRTNG</sequence>
<feature type="transmembrane region" description="Helical" evidence="5">
    <location>
        <begin position="229"/>
        <end position="258"/>
    </location>
</feature>
<comment type="subcellular location">
    <subcellularLocation>
        <location evidence="1">Membrane</location>
        <topology evidence="1">Multi-pass membrane protein</topology>
    </subcellularLocation>
</comment>
<name>A0ABQ1N4R0_9BACT</name>
<evidence type="ECO:0000313" key="8">
    <source>
        <dbReference type="Proteomes" id="UP000636010"/>
    </source>
</evidence>
<gene>
    <name evidence="7" type="primary">natB</name>
    <name evidence="7" type="ORF">GCM10011506_43540</name>
</gene>
<keyword evidence="4 5" id="KW-0472">Membrane</keyword>
<dbReference type="PANTHER" id="PTHR43471">
    <property type="entry name" value="ABC TRANSPORTER PERMEASE"/>
    <property type="match status" value="1"/>
</dbReference>
<dbReference type="InterPro" id="IPR013525">
    <property type="entry name" value="ABC2_TM"/>
</dbReference>
<feature type="domain" description="ABC-2 type transporter transmembrane" evidence="6">
    <location>
        <begin position="19"/>
        <end position="418"/>
    </location>
</feature>
<proteinExistence type="predicted"/>
<evidence type="ECO:0000256" key="1">
    <source>
        <dbReference type="ARBA" id="ARBA00004141"/>
    </source>
</evidence>
<keyword evidence="8" id="KW-1185">Reference proteome</keyword>
<dbReference type="Proteomes" id="UP000636010">
    <property type="component" value="Unassembled WGS sequence"/>
</dbReference>
<evidence type="ECO:0000256" key="3">
    <source>
        <dbReference type="ARBA" id="ARBA00022989"/>
    </source>
</evidence>
<dbReference type="Gene3D" id="3.40.190.10">
    <property type="entry name" value="Periplasmic binding protein-like II"/>
    <property type="match status" value="1"/>
</dbReference>
<dbReference type="RefSeq" id="WP_188467457.1">
    <property type="nucleotide sequence ID" value="NZ_BAABHU010000018.1"/>
</dbReference>
<keyword evidence="2 5" id="KW-0812">Transmembrane</keyword>
<feature type="transmembrane region" description="Helical" evidence="5">
    <location>
        <begin position="345"/>
        <end position="366"/>
    </location>
</feature>
<feature type="transmembrane region" description="Helical" evidence="5">
    <location>
        <begin position="372"/>
        <end position="393"/>
    </location>
</feature>
<evidence type="ECO:0000259" key="6">
    <source>
        <dbReference type="Pfam" id="PF12698"/>
    </source>
</evidence>
<feature type="transmembrane region" description="Helical" evidence="5">
    <location>
        <begin position="307"/>
        <end position="333"/>
    </location>
</feature>
<keyword evidence="3 5" id="KW-1133">Transmembrane helix</keyword>
<evidence type="ECO:0000256" key="5">
    <source>
        <dbReference type="SAM" id="Phobius"/>
    </source>
</evidence>
<feature type="transmembrane region" description="Helical" evidence="5">
    <location>
        <begin position="400"/>
        <end position="419"/>
    </location>
</feature>
<dbReference type="EMBL" id="BMEC01000018">
    <property type="protein sequence ID" value="GGC53199.1"/>
    <property type="molecule type" value="Genomic_DNA"/>
</dbReference>
<evidence type="ECO:0000313" key="7">
    <source>
        <dbReference type="EMBL" id="GGC53199.1"/>
    </source>
</evidence>
<organism evidence="7 8">
    <name type="scientific">Marivirga lumbricoides</name>
    <dbReference type="NCBI Taxonomy" id="1046115"/>
    <lineage>
        <taxon>Bacteria</taxon>
        <taxon>Pseudomonadati</taxon>
        <taxon>Bacteroidota</taxon>
        <taxon>Cytophagia</taxon>
        <taxon>Cytophagales</taxon>
        <taxon>Marivirgaceae</taxon>
        <taxon>Marivirga</taxon>
    </lineage>
</organism>
<accession>A0ABQ1N4R0</accession>
<reference evidence="8" key="1">
    <citation type="journal article" date="2019" name="Int. J. Syst. Evol. Microbiol.">
        <title>The Global Catalogue of Microorganisms (GCM) 10K type strain sequencing project: providing services to taxonomists for standard genome sequencing and annotation.</title>
        <authorList>
            <consortium name="The Broad Institute Genomics Platform"/>
            <consortium name="The Broad Institute Genome Sequencing Center for Infectious Disease"/>
            <person name="Wu L."/>
            <person name="Ma J."/>
        </authorList>
    </citation>
    <scope>NUCLEOTIDE SEQUENCE [LARGE SCALE GENOMIC DNA]</scope>
    <source>
        <strain evidence="8">CGMCC 1.10832</strain>
    </source>
</reference>
<feature type="transmembrane region" description="Helical" evidence="5">
    <location>
        <begin position="21"/>
        <end position="44"/>
    </location>
</feature>
<protein>
    <submittedName>
        <fullName evidence="7">ABC transporter permease</fullName>
    </submittedName>
</protein>
<dbReference type="SUPFAM" id="SSF53850">
    <property type="entry name" value="Periplasmic binding protein-like II"/>
    <property type="match status" value="1"/>
</dbReference>
<evidence type="ECO:0000256" key="4">
    <source>
        <dbReference type="ARBA" id="ARBA00023136"/>
    </source>
</evidence>
<evidence type="ECO:0000256" key="2">
    <source>
        <dbReference type="ARBA" id="ARBA00022692"/>
    </source>
</evidence>
<dbReference type="Pfam" id="PF12698">
    <property type="entry name" value="ABC2_membrane_3"/>
    <property type="match status" value="1"/>
</dbReference>
<dbReference type="PANTHER" id="PTHR43471:SF3">
    <property type="entry name" value="ABC TRANSPORTER PERMEASE PROTEIN NATB"/>
    <property type="match status" value="1"/>
</dbReference>